<dbReference type="AlphaFoldDB" id="A0A9Q3DAY2"/>
<organism evidence="1 2">
    <name type="scientific">Austropuccinia psidii MF-1</name>
    <dbReference type="NCBI Taxonomy" id="1389203"/>
    <lineage>
        <taxon>Eukaryota</taxon>
        <taxon>Fungi</taxon>
        <taxon>Dikarya</taxon>
        <taxon>Basidiomycota</taxon>
        <taxon>Pucciniomycotina</taxon>
        <taxon>Pucciniomycetes</taxon>
        <taxon>Pucciniales</taxon>
        <taxon>Sphaerophragmiaceae</taxon>
        <taxon>Austropuccinia</taxon>
    </lineage>
</organism>
<gene>
    <name evidence="1" type="ORF">O181_038442</name>
</gene>
<name>A0A9Q3DAY2_9BASI</name>
<dbReference type="OrthoDB" id="2508656at2759"/>
<reference evidence="1" key="1">
    <citation type="submission" date="2021-03" db="EMBL/GenBank/DDBJ databases">
        <title>Draft genome sequence of rust myrtle Austropuccinia psidii MF-1, a brazilian biotype.</title>
        <authorList>
            <person name="Quecine M.C."/>
            <person name="Pachon D.M.R."/>
            <person name="Bonatelli M.L."/>
            <person name="Correr F.H."/>
            <person name="Franceschini L.M."/>
            <person name="Leite T.F."/>
            <person name="Margarido G.R.A."/>
            <person name="Almeida C.A."/>
            <person name="Ferrarezi J.A."/>
            <person name="Labate C.A."/>
        </authorList>
    </citation>
    <scope>NUCLEOTIDE SEQUENCE</scope>
    <source>
        <strain evidence="1">MF-1</strain>
    </source>
</reference>
<dbReference type="EMBL" id="AVOT02014874">
    <property type="protein sequence ID" value="MBW0498727.1"/>
    <property type="molecule type" value="Genomic_DNA"/>
</dbReference>
<sequence length="503" mass="57873">MFQTTKSGSKDLGMITEMHIGFPDHIARQTGSITPEAEALQRSIEILDEEQTRLQKYSRRRRILDFEANYNRLHQLLNGIVLQRQAHEIETSNLSPGSMETGKILHSPELIETKESSSRKATVGREPVLRAASDSEITNGAGKDLVADLIEILHHFRKSRQDGRLLVVKQNEVGGVLALEKCIFQALDLMYTSGIATKDDLQSIIANPMTVKFNLQLLAEHLRHLYSTGGDIWSADHALVPKLEFIMTDWKTADLHNLLQVLDYDERAYLVYFVLHGLLERWLNGIGWERNVPQAKFIFKSIRELNMFEPASGVKATKTPNLAQSSNDKVSEVVNQMIIFLSTCELDKLSSRLPSNYYQTFFLLNYYMLDFARRYTTPESELIAKEFEEDDVLRSQYRMIKIGLQIHQYVDEILDDESNAIHTKYDEKIRKLSKEYLFLKDLLSKWEPANTQVNNNLVLTYFTQLASVEGKWLYGPLRKNLWHAKRQQDLNQKNYVSLGGILT</sequence>
<evidence type="ECO:0000313" key="1">
    <source>
        <dbReference type="EMBL" id="MBW0498727.1"/>
    </source>
</evidence>
<proteinExistence type="predicted"/>
<keyword evidence="2" id="KW-1185">Reference proteome</keyword>
<accession>A0A9Q3DAY2</accession>
<dbReference type="Proteomes" id="UP000765509">
    <property type="component" value="Unassembled WGS sequence"/>
</dbReference>
<comment type="caution">
    <text evidence="1">The sequence shown here is derived from an EMBL/GenBank/DDBJ whole genome shotgun (WGS) entry which is preliminary data.</text>
</comment>
<protein>
    <submittedName>
        <fullName evidence="1">Uncharacterized protein</fullName>
    </submittedName>
</protein>
<evidence type="ECO:0000313" key="2">
    <source>
        <dbReference type="Proteomes" id="UP000765509"/>
    </source>
</evidence>